<feature type="transmembrane region" description="Helical" evidence="1">
    <location>
        <begin position="50"/>
        <end position="80"/>
    </location>
</feature>
<dbReference type="EMBL" id="RCHS01004089">
    <property type="protein sequence ID" value="RMX37655.1"/>
    <property type="molecule type" value="Genomic_DNA"/>
</dbReference>
<evidence type="ECO:0000313" key="2">
    <source>
        <dbReference type="EMBL" id="RMX37655.1"/>
    </source>
</evidence>
<keyword evidence="1" id="KW-1133">Transmembrane helix</keyword>
<feature type="transmembrane region" description="Helical" evidence="1">
    <location>
        <begin position="86"/>
        <end position="119"/>
    </location>
</feature>
<organism evidence="2 3">
    <name type="scientific">Pocillopora damicornis</name>
    <name type="common">Cauliflower coral</name>
    <name type="synonym">Millepora damicornis</name>
    <dbReference type="NCBI Taxonomy" id="46731"/>
    <lineage>
        <taxon>Eukaryota</taxon>
        <taxon>Metazoa</taxon>
        <taxon>Cnidaria</taxon>
        <taxon>Anthozoa</taxon>
        <taxon>Hexacorallia</taxon>
        <taxon>Scleractinia</taxon>
        <taxon>Astrocoeniina</taxon>
        <taxon>Pocilloporidae</taxon>
        <taxon>Pocillopora</taxon>
    </lineage>
</organism>
<reference evidence="2 3" key="1">
    <citation type="journal article" date="2018" name="Sci. Rep.">
        <title>Comparative analysis of the Pocillopora damicornis genome highlights role of immune system in coral evolution.</title>
        <authorList>
            <person name="Cunning R."/>
            <person name="Bay R.A."/>
            <person name="Gillette P."/>
            <person name="Baker A.C."/>
            <person name="Traylor-Knowles N."/>
        </authorList>
    </citation>
    <scope>NUCLEOTIDE SEQUENCE [LARGE SCALE GENOMIC DNA]</scope>
    <source>
        <strain evidence="2">RSMAS</strain>
        <tissue evidence="2">Whole animal</tissue>
    </source>
</reference>
<proteinExistence type="predicted"/>
<accession>A0A3M6T8B1</accession>
<keyword evidence="3" id="KW-1185">Reference proteome</keyword>
<keyword evidence="1" id="KW-0812">Transmembrane</keyword>
<gene>
    <name evidence="2" type="ORF">pdam_00004290</name>
</gene>
<dbReference type="AlphaFoldDB" id="A0A3M6T8B1"/>
<dbReference type="Proteomes" id="UP000275408">
    <property type="component" value="Unassembled WGS sequence"/>
</dbReference>
<dbReference type="Pfam" id="PF16015">
    <property type="entry name" value="Promethin"/>
    <property type="match status" value="1"/>
</dbReference>
<keyword evidence="1" id="KW-0472">Membrane</keyword>
<comment type="caution">
    <text evidence="2">The sequence shown here is derived from an EMBL/GenBank/DDBJ whole genome shotgun (WGS) entry which is preliminary data.</text>
</comment>
<name>A0A3M6T8B1_POCDA</name>
<evidence type="ECO:0000256" key="1">
    <source>
        <dbReference type="SAM" id="Phobius"/>
    </source>
</evidence>
<sequence length="178" mass="20328">MIEVENVDFLLPNWFPSASLRAVEKRAEDLQCQVLGRIRRVKDFAERHPVIAMFLAIVLVLGFLPMFVFLTFLSVSLIVIFTTASAVFLGVIFVSTIPFLSILIPILTFGGTAVVFTYFTYRSFVKILQVVPRWKKMVMSLRFGTGPPVSEKVDFYEDIVPTDEELFDEEFYYGSDSE</sequence>
<evidence type="ECO:0000313" key="3">
    <source>
        <dbReference type="Proteomes" id="UP000275408"/>
    </source>
</evidence>
<protein>
    <submittedName>
        <fullName evidence="2">Uncharacterized protein</fullName>
    </submittedName>
</protein>